<proteinExistence type="predicted"/>
<sequence length="356" mass="40070">MFKDGFVDSLRRLPTIETSCSTRSHSYSPNIPRSSHAALYQGPTKRRKITDDEPPEKHRYAEKQTLLRHENGICQECRQLNLQKVINIDISALRMSDHGVLLRPSAKDTEGLREAAVLFAAFFPELYCDFRFDNDDTYGNEGEYELRAFAFLNTFIGVNCDVINASEHLEAVDSISLLIVPPNSCIDKNQFWDKLLREGYAICYDESRSRPEAFTAKIVPRHFDHSLVEQWVGYCKAYHKKLCGRTDIHIPKLSLIDYERLVIVPAPPSATYVALSYVWGSSGMTSGGSISCCQADRLELPASLPNLITDSIKENADNKHEQIQHMDLMYRNAEVTLVAAAGEDDTFGLPGVGTRS</sequence>
<keyword evidence="2" id="KW-1185">Reference proteome</keyword>
<evidence type="ECO:0000313" key="2">
    <source>
        <dbReference type="Proteomes" id="UP000800200"/>
    </source>
</evidence>
<reference evidence="1" key="1">
    <citation type="journal article" date="2020" name="Stud. Mycol.">
        <title>101 Dothideomycetes genomes: a test case for predicting lifestyles and emergence of pathogens.</title>
        <authorList>
            <person name="Haridas S."/>
            <person name="Albert R."/>
            <person name="Binder M."/>
            <person name="Bloem J."/>
            <person name="Labutti K."/>
            <person name="Salamov A."/>
            <person name="Andreopoulos B."/>
            <person name="Baker S."/>
            <person name="Barry K."/>
            <person name="Bills G."/>
            <person name="Bluhm B."/>
            <person name="Cannon C."/>
            <person name="Castanera R."/>
            <person name="Culley D."/>
            <person name="Daum C."/>
            <person name="Ezra D."/>
            <person name="Gonzalez J."/>
            <person name="Henrissat B."/>
            <person name="Kuo A."/>
            <person name="Liang C."/>
            <person name="Lipzen A."/>
            <person name="Lutzoni F."/>
            <person name="Magnuson J."/>
            <person name="Mondo S."/>
            <person name="Nolan M."/>
            <person name="Ohm R."/>
            <person name="Pangilinan J."/>
            <person name="Park H.-J."/>
            <person name="Ramirez L."/>
            <person name="Alfaro M."/>
            <person name="Sun H."/>
            <person name="Tritt A."/>
            <person name="Yoshinaga Y."/>
            <person name="Zwiers L.-H."/>
            <person name="Turgeon B."/>
            <person name="Goodwin S."/>
            <person name="Spatafora J."/>
            <person name="Crous P."/>
            <person name="Grigoriev I."/>
        </authorList>
    </citation>
    <scope>NUCLEOTIDE SEQUENCE</scope>
    <source>
        <strain evidence="1">CBS 207.26</strain>
    </source>
</reference>
<dbReference type="Proteomes" id="UP000800200">
    <property type="component" value="Unassembled WGS sequence"/>
</dbReference>
<dbReference type="PANTHER" id="PTHR33112">
    <property type="entry name" value="DOMAIN PROTEIN, PUTATIVE-RELATED"/>
    <property type="match status" value="1"/>
</dbReference>
<dbReference type="AlphaFoldDB" id="A0A6A6ECZ0"/>
<dbReference type="EMBL" id="ML994625">
    <property type="protein sequence ID" value="KAF2188000.1"/>
    <property type="molecule type" value="Genomic_DNA"/>
</dbReference>
<dbReference type="OrthoDB" id="5428863at2759"/>
<evidence type="ECO:0000313" key="1">
    <source>
        <dbReference type="EMBL" id="KAF2188000.1"/>
    </source>
</evidence>
<gene>
    <name evidence="1" type="ORF">K469DRAFT_748796</name>
</gene>
<name>A0A6A6ECZ0_9PEZI</name>
<protein>
    <recommendedName>
        <fullName evidence="3">Heterokaryon incompatibility domain-containing protein</fullName>
    </recommendedName>
</protein>
<dbReference type="PANTHER" id="PTHR33112:SF1">
    <property type="entry name" value="HETEROKARYON INCOMPATIBILITY DOMAIN-CONTAINING PROTEIN"/>
    <property type="match status" value="1"/>
</dbReference>
<organism evidence="1 2">
    <name type="scientific">Zopfia rhizophila CBS 207.26</name>
    <dbReference type="NCBI Taxonomy" id="1314779"/>
    <lineage>
        <taxon>Eukaryota</taxon>
        <taxon>Fungi</taxon>
        <taxon>Dikarya</taxon>
        <taxon>Ascomycota</taxon>
        <taxon>Pezizomycotina</taxon>
        <taxon>Dothideomycetes</taxon>
        <taxon>Dothideomycetes incertae sedis</taxon>
        <taxon>Zopfiaceae</taxon>
        <taxon>Zopfia</taxon>
    </lineage>
</organism>
<accession>A0A6A6ECZ0</accession>
<evidence type="ECO:0008006" key="3">
    <source>
        <dbReference type="Google" id="ProtNLM"/>
    </source>
</evidence>